<protein>
    <recommendedName>
        <fullName evidence="4">SNARE associated Golgi protein-like protein</fullName>
    </recommendedName>
</protein>
<sequence>MNSMLYILVLLASVVVDIVPFIGPPAWIVMVFFQIRYDLNIWMVLVTGVVGSGMGRYLYSKYIYLLSKRFIKPKKNEDMQFLGARLANKSWKVQLFVFVYTLVPLPSTPLFTVAGCSKIKTLNLLPAFFAGKFISDAIMVFTGHYVSVNIDSIVHGLLTWNVLAGTLIGILLIFLFLFIDWRKLLEEKKFAMNFNIWNKV</sequence>
<reference evidence="2 3" key="1">
    <citation type="submission" date="2016-04" db="EMBL/GenBank/DDBJ databases">
        <authorList>
            <person name="Chen L."/>
            <person name="Zhuang W."/>
            <person name="Wang G."/>
        </authorList>
    </citation>
    <scope>NUCLEOTIDE SEQUENCE [LARGE SCALE GENOMIC DNA]</scope>
    <source>
        <strain evidence="3">GR20</strain>
    </source>
</reference>
<feature type="transmembrane region" description="Helical" evidence="1">
    <location>
        <begin position="158"/>
        <end position="179"/>
    </location>
</feature>
<keyword evidence="1" id="KW-0472">Membrane</keyword>
<keyword evidence="1" id="KW-0812">Transmembrane</keyword>
<feature type="transmembrane region" description="Helical" evidence="1">
    <location>
        <begin position="7"/>
        <end position="33"/>
    </location>
</feature>
<keyword evidence="1" id="KW-1133">Transmembrane helix</keyword>
<evidence type="ECO:0000313" key="3">
    <source>
        <dbReference type="Proteomes" id="UP000192277"/>
    </source>
</evidence>
<keyword evidence="3" id="KW-1185">Reference proteome</keyword>
<evidence type="ECO:0000256" key="1">
    <source>
        <dbReference type="SAM" id="Phobius"/>
    </source>
</evidence>
<comment type="caution">
    <text evidence="2">The sequence shown here is derived from an EMBL/GenBank/DDBJ whole genome shotgun (WGS) entry which is preliminary data.</text>
</comment>
<organism evidence="2 3">
    <name type="scientific">Niastella koreensis</name>
    <dbReference type="NCBI Taxonomy" id="354356"/>
    <lineage>
        <taxon>Bacteria</taxon>
        <taxon>Pseudomonadati</taxon>
        <taxon>Bacteroidota</taxon>
        <taxon>Chitinophagia</taxon>
        <taxon>Chitinophagales</taxon>
        <taxon>Chitinophagaceae</taxon>
        <taxon>Niastella</taxon>
    </lineage>
</organism>
<accession>A0ABX3NS31</accession>
<proteinExistence type="predicted"/>
<dbReference type="Proteomes" id="UP000192277">
    <property type="component" value="Unassembled WGS sequence"/>
</dbReference>
<gene>
    <name evidence="2" type="ORF">A4D02_35330</name>
</gene>
<evidence type="ECO:0008006" key="4">
    <source>
        <dbReference type="Google" id="ProtNLM"/>
    </source>
</evidence>
<feature type="transmembrane region" description="Helical" evidence="1">
    <location>
        <begin position="39"/>
        <end position="59"/>
    </location>
</feature>
<name>A0ABX3NS31_9BACT</name>
<dbReference type="EMBL" id="LWBO01000027">
    <property type="protein sequence ID" value="OQP44329.1"/>
    <property type="molecule type" value="Genomic_DNA"/>
</dbReference>
<evidence type="ECO:0000313" key="2">
    <source>
        <dbReference type="EMBL" id="OQP44329.1"/>
    </source>
</evidence>